<proteinExistence type="predicted"/>
<reference evidence="2 3" key="1">
    <citation type="journal article" date="2021" name="ISME Commun">
        <title>Automated analysis of genomic sequences facilitates high-throughput and comprehensive description of bacteria.</title>
        <authorList>
            <person name="Hitch T.C.A."/>
        </authorList>
    </citation>
    <scope>NUCLEOTIDE SEQUENCE [LARGE SCALE GENOMIC DNA]</scope>
    <source>
        <strain evidence="2 3">Sanger_23</strain>
    </source>
</reference>
<name>A0ABT2TQP6_9FIRM</name>
<accession>A0ABT2TQP6</accession>
<comment type="caution">
    <text evidence="2">The sequence shown here is derived from an EMBL/GenBank/DDBJ whole genome shotgun (WGS) entry which is preliminary data.</text>
</comment>
<dbReference type="CDD" id="cd00093">
    <property type="entry name" value="HTH_XRE"/>
    <property type="match status" value="1"/>
</dbReference>
<dbReference type="SMART" id="SM00530">
    <property type="entry name" value="HTH_XRE"/>
    <property type="match status" value="1"/>
</dbReference>
<dbReference type="InterPro" id="IPR001387">
    <property type="entry name" value="Cro/C1-type_HTH"/>
</dbReference>
<dbReference type="SUPFAM" id="SSF47413">
    <property type="entry name" value="lambda repressor-like DNA-binding domains"/>
    <property type="match status" value="1"/>
</dbReference>
<evidence type="ECO:0000313" key="3">
    <source>
        <dbReference type="Proteomes" id="UP001652409"/>
    </source>
</evidence>
<dbReference type="Pfam" id="PF01381">
    <property type="entry name" value="HTH_3"/>
    <property type="match status" value="1"/>
</dbReference>
<evidence type="ECO:0000259" key="1">
    <source>
        <dbReference type="PROSITE" id="PS50943"/>
    </source>
</evidence>
<dbReference type="Proteomes" id="UP001652409">
    <property type="component" value="Unassembled WGS sequence"/>
</dbReference>
<dbReference type="Gene3D" id="1.10.260.40">
    <property type="entry name" value="lambda repressor-like DNA-binding domains"/>
    <property type="match status" value="1"/>
</dbReference>
<evidence type="ECO:0000313" key="2">
    <source>
        <dbReference type="EMBL" id="MCU6764545.1"/>
    </source>
</evidence>
<dbReference type="EMBL" id="JAOQJL010000005">
    <property type="protein sequence ID" value="MCU6764545.1"/>
    <property type="molecule type" value="Genomic_DNA"/>
</dbReference>
<keyword evidence="3" id="KW-1185">Reference proteome</keyword>
<gene>
    <name evidence="2" type="ORF">OCV61_03860</name>
</gene>
<protein>
    <submittedName>
        <fullName evidence="2">Helix-turn-helix domain-containing protein</fullName>
    </submittedName>
</protein>
<organism evidence="2 3">
    <name type="scientific">Blautia ammoniilytica</name>
    <dbReference type="NCBI Taxonomy" id="2981782"/>
    <lineage>
        <taxon>Bacteria</taxon>
        <taxon>Bacillati</taxon>
        <taxon>Bacillota</taxon>
        <taxon>Clostridia</taxon>
        <taxon>Lachnospirales</taxon>
        <taxon>Lachnospiraceae</taxon>
        <taxon>Blautia</taxon>
    </lineage>
</organism>
<dbReference type="PROSITE" id="PS50943">
    <property type="entry name" value="HTH_CROC1"/>
    <property type="match status" value="1"/>
</dbReference>
<dbReference type="RefSeq" id="WP_158420736.1">
    <property type="nucleotide sequence ID" value="NZ_JAOQJL010000005.1"/>
</dbReference>
<sequence>MKITDSKSLGQAIRERRKELNYTQSYLSDFTGLSVTFISDLERGKPTAEIEKTIRLINILGLDLLVEQRG</sequence>
<dbReference type="InterPro" id="IPR010982">
    <property type="entry name" value="Lambda_DNA-bd_dom_sf"/>
</dbReference>
<feature type="domain" description="HTH cro/C1-type" evidence="1">
    <location>
        <begin position="13"/>
        <end position="65"/>
    </location>
</feature>